<dbReference type="EMBL" id="CP002083">
    <property type="protein sequence ID" value="ADJ22045.1"/>
    <property type="molecule type" value="Genomic_DNA"/>
</dbReference>
<feature type="transmembrane region" description="Helical" evidence="5">
    <location>
        <begin position="227"/>
        <end position="244"/>
    </location>
</feature>
<dbReference type="PANTHER" id="PTHR37422">
    <property type="entry name" value="TEICHURONIC ACID BIOSYNTHESIS PROTEIN TUAE"/>
    <property type="match status" value="1"/>
</dbReference>
<dbReference type="AlphaFoldDB" id="D8JQP3"/>
<feature type="transmembrane region" description="Helical" evidence="5">
    <location>
        <begin position="72"/>
        <end position="92"/>
    </location>
</feature>
<evidence type="ECO:0000259" key="6">
    <source>
        <dbReference type="Pfam" id="PF04932"/>
    </source>
</evidence>
<sequence length="461" mass="49639">MLGKSLSGATEYVEQRTAAAAVAARDALLPVAFTFALMSLVAPKFSHTLLPAAFACLVLLQGRSARQTTTQPMSFGSGFTPIYFVAAALYLFARAVTAPQPASALALLAVFGAFLAMAWQMSRTLTGLNPIDQRKLTQGLLAGTLVGAVYLVAELLTSQSIVTSVLNHVPLLAGGRKGHFIFADDRIQSVRTYVLNRNIGVLNLLFWPMLLIAANEAERLKDLKSKLYVYGLFFATFCATFLSVHKTSKVALLLACAVFVLSKLSKRAALSAMTVIWMLATLAVVPASRIAYDNGLQNSTVLAGSARARIVIWNFEAQQIPEAWLFGRGIQSVIYYDQLQAPTATVVPGELSAQRNGHHSHNIYLQIWYEFGAVGALLFSIAGLLILRRIASMPARSFPFAIAAFASVTAIMAFSWGLWQHWYFAAVCMSAAALALAKSAGERTGGMRGTAETPSRTTSQA</sequence>
<comment type="subcellular location">
    <subcellularLocation>
        <location evidence="1">Membrane</location>
        <topology evidence="1">Multi-pass membrane protein</topology>
    </subcellularLocation>
</comment>
<keyword evidence="3 5" id="KW-1133">Transmembrane helix</keyword>
<keyword evidence="8" id="KW-1185">Reference proteome</keyword>
<keyword evidence="4 5" id="KW-0472">Membrane</keyword>
<dbReference type="HOGENOM" id="CLU_592858_0_0_5"/>
<proteinExistence type="predicted"/>
<feature type="transmembrane region" description="Helical" evidence="5">
    <location>
        <begin position="199"/>
        <end position="215"/>
    </location>
</feature>
<feature type="transmembrane region" description="Helical" evidence="5">
    <location>
        <begin position="98"/>
        <end position="119"/>
    </location>
</feature>
<dbReference type="STRING" id="582899.Hden_0220"/>
<feature type="domain" description="O-antigen ligase-related" evidence="6">
    <location>
        <begin position="232"/>
        <end position="379"/>
    </location>
</feature>
<evidence type="ECO:0000313" key="8">
    <source>
        <dbReference type="Proteomes" id="UP000002033"/>
    </source>
</evidence>
<dbReference type="RefSeq" id="WP_013214264.1">
    <property type="nucleotide sequence ID" value="NC_014313.1"/>
</dbReference>
<evidence type="ECO:0000256" key="3">
    <source>
        <dbReference type="ARBA" id="ARBA00022989"/>
    </source>
</evidence>
<feature type="transmembrane region" description="Helical" evidence="5">
    <location>
        <begin position="272"/>
        <end position="292"/>
    </location>
</feature>
<feature type="transmembrane region" description="Helical" evidence="5">
    <location>
        <begin position="140"/>
        <end position="162"/>
    </location>
</feature>
<dbReference type="InterPro" id="IPR051533">
    <property type="entry name" value="WaaL-like"/>
</dbReference>
<keyword evidence="2 5" id="KW-0812">Transmembrane</keyword>
<dbReference type="InterPro" id="IPR007016">
    <property type="entry name" value="O-antigen_ligase-rel_domated"/>
</dbReference>
<accession>D8JQP3</accession>
<name>D8JQP3_HYPDA</name>
<evidence type="ECO:0000256" key="4">
    <source>
        <dbReference type="ARBA" id="ARBA00023136"/>
    </source>
</evidence>
<dbReference type="OrthoDB" id="8050531at2"/>
<dbReference type="Proteomes" id="UP000002033">
    <property type="component" value="Chromosome"/>
</dbReference>
<feature type="transmembrane region" description="Helical" evidence="5">
    <location>
        <begin position="398"/>
        <end position="416"/>
    </location>
</feature>
<feature type="transmembrane region" description="Helical" evidence="5">
    <location>
        <begin position="367"/>
        <end position="386"/>
    </location>
</feature>
<dbReference type="KEGG" id="hdn:Hden_0220"/>
<reference evidence="8" key="1">
    <citation type="journal article" date="2011" name="J. Bacteriol.">
        <title>Genome sequences of eight morphologically diverse alphaproteobacteria.</title>
        <authorList>
            <consortium name="US DOE Joint Genome Institute"/>
            <person name="Brown P.J."/>
            <person name="Kysela D.T."/>
            <person name="Buechlein A."/>
            <person name="Hemmerich C."/>
            <person name="Brun Y.V."/>
        </authorList>
    </citation>
    <scope>NUCLEOTIDE SEQUENCE [LARGE SCALE GENOMIC DNA]</scope>
    <source>
        <strain evidence="8">ATCC 51888 / DSM 1869 / NCIB 11706 / TK 0415</strain>
    </source>
</reference>
<evidence type="ECO:0000313" key="7">
    <source>
        <dbReference type="EMBL" id="ADJ22045.1"/>
    </source>
</evidence>
<protein>
    <submittedName>
        <fullName evidence="7">O-antigen polymerase</fullName>
    </submittedName>
</protein>
<evidence type="ECO:0000256" key="1">
    <source>
        <dbReference type="ARBA" id="ARBA00004141"/>
    </source>
</evidence>
<evidence type="ECO:0000256" key="2">
    <source>
        <dbReference type="ARBA" id="ARBA00022692"/>
    </source>
</evidence>
<dbReference type="PANTHER" id="PTHR37422:SF13">
    <property type="entry name" value="LIPOPOLYSACCHARIDE BIOSYNTHESIS PROTEIN PA4999-RELATED"/>
    <property type="match status" value="1"/>
</dbReference>
<feature type="transmembrane region" description="Helical" evidence="5">
    <location>
        <begin position="35"/>
        <end position="60"/>
    </location>
</feature>
<dbReference type="Pfam" id="PF04932">
    <property type="entry name" value="Wzy_C"/>
    <property type="match status" value="1"/>
</dbReference>
<dbReference type="GO" id="GO:0016020">
    <property type="term" value="C:membrane"/>
    <property type="evidence" value="ECO:0007669"/>
    <property type="project" value="UniProtKB-SubCell"/>
</dbReference>
<gene>
    <name evidence="7" type="ordered locus">Hden_0220</name>
</gene>
<organism evidence="7 8">
    <name type="scientific">Hyphomicrobium denitrificans (strain ATCC 51888 / DSM 1869 / NCIMB 11706 / TK 0415)</name>
    <dbReference type="NCBI Taxonomy" id="582899"/>
    <lineage>
        <taxon>Bacteria</taxon>
        <taxon>Pseudomonadati</taxon>
        <taxon>Pseudomonadota</taxon>
        <taxon>Alphaproteobacteria</taxon>
        <taxon>Hyphomicrobiales</taxon>
        <taxon>Hyphomicrobiaceae</taxon>
        <taxon>Hyphomicrobium</taxon>
    </lineage>
</organism>
<dbReference type="eggNOG" id="COG3307">
    <property type="taxonomic scope" value="Bacteria"/>
</dbReference>
<evidence type="ECO:0000256" key="5">
    <source>
        <dbReference type="SAM" id="Phobius"/>
    </source>
</evidence>